<dbReference type="Gene3D" id="3.40.720.10">
    <property type="entry name" value="Alkaline Phosphatase, subunit A"/>
    <property type="match status" value="1"/>
</dbReference>
<dbReference type="PANTHER" id="PTHR42693">
    <property type="entry name" value="ARYLSULFATASE FAMILY MEMBER"/>
    <property type="match status" value="1"/>
</dbReference>
<dbReference type="InterPro" id="IPR017850">
    <property type="entry name" value="Alkaline_phosphatase_core_sf"/>
</dbReference>
<reference evidence="8" key="1">
    <citation type="submission" date="2021-01" db="EMBL/GenBank/DDBJ databases">
        <title>Modified the classification status of verrucomicrobia.</title>
        <authorList>
            <person name="Feng X."/>
        </authorList>
    </citation>
    <scope>NUCLEOTIDE SEQUENCE</scope>
    <source>
        <strain evidence="8">_KCTC 22039</strain>
    </source>
</reference>
<feature type="region of interest" description="Disordered" evidence="5">
    <location>
        <begin position="484"/>
        <end position="504"/>
    </location>
</feature>
<dbReference type="Proteomes" id="UP000624703">
    <property type="component" value="Unassembled WGS sequence"/>
</dbReference>
<dbReference type="InterPro" id="IPR050738">
    <property type="entry name" value="Sulfatase"/>
</dbReference>
<evidence type="ECO:0000313" key="8">
    <source>
        <dbReference type="EMBL" id="MBK1792111.1"/>
    </source>
</evidence>
<evidence type="ECO:0000259" key="7">
    <source>
        <dbReference type="Pfam" id="PF00884"/>
    </source>
</evidence>
<keyword evidence="4" id="KW-0106">Calcium</keyword>
<name>A0A8J7MEY6_9BACT</name>
<dbReference type="Pfam" id="PF00884">
    <property type="entry name" value="Sulfatase"/>
    <property type="match status" value="1"/>
</dbReference>
<keyword evidence="6" id="KW-0732">Signal</keyword>
<keyword evidence="2" id="KW-0479">Metal-binding</keyword>
<dbReference type="Gene3D" id="3.30.1120.10">
    <property type="match status" value="1"/>
</dbReference>
<dbReference type="GO" id="GO:0004065">
    <property type="term" value="F:arylsulfatase activity"/>
    <property type="evidence" value="ECO:0007669"/>
    <property type="project" value="TreeGrafter"/>
</dbReference>
<comment type="similarity">
    <text evidence="1">Belongs to the sulfatase family.</text>
</comment>
<evidence type="ECO:0000256" key="6">
    <source>
        <dbReference type="SAM" id="SignalP"/>
    </source>
</evidence>
<evidence type="ECO:0000256" key="3">
    <source>
        <dbReference type="ARBA" id="ARBA00022801"/>
    </source>
</evidence>
<dbReference type="PANTHER" id="PTHR42693:SF53">
    <property type="entry name" value="ENDO-4-O-SULFATASE"/>
    <property type="match status" value="1"/>
</dbReference>
<dbReference type="RefSeq" id="WP_200312125.1">
    <property type="nucleotide sequence ID" value="NZ_JAENIM010000043.1"/>
</dbReference>
<keyword evidence="9" id="KW-1185">Reference proteome</keyword>
<evidence type="ECO:0000256" key="2">
    <source>
        <dbReference type="ARBA" id="ARBA00022723"/>
    </source>
</evidence>
<feature type="signal peptide" evidence="6">
    <location>
        <begin position="1"/>
        <end position="24"/>
    </location>
</feature>
<feature type="domain" description="Sulfatase N-terminal" evidence="7">
    <location>
        <begin position="28"/>
        <end position="359"/>
    </location>
</feature>
<evidence type="ECO:0000256" key="5">
    <source>
        <dbReference type="SAM" id="MobiDB-lite"/>
    </source>
</evidence>
<proteinExistence type="inferred from homology"/>
<gene>
    <name evidence="8" type="ORF">JIN82_13195</name>
</gene>
<organism evidence="8 9">
    <name type="scientific">Persicirhabdus sediminis</name>
    <dbReference type="NCBI Taxonomy" id="454144"/>
    <lineage>
        <taxon>Bacteria</taxon>
        <taxon>Pseudomonadati</taxon>
        <taxon>Verrucomicrobiota</taxon>
        <taxon>Verrucomicrobiia</taxon>
        <taxon>Verrucomicrobiales</taxon>
        <taxon>Verrucomicrobiaceae</taxon>
        <taxon>Persicirhabdus</taxon>
    </lineage>
</organism>
<accession>A0A8J7MEY6</accession>
<protein>
    <submittedName>
        <fullName evidence="8">Sulfatase-like hydrolase/transferase</fullName>
    </submittedName>
</protein>
<sequence length="504" mass="55831">MMNLTMKMPVALASMGLSAMLATAASPPNVVVFYVDDMGWGDVGYHGFDDIKTPSIDSLAAGGVHFTQGYTSASVCGPSRSGLLTGVYQQKLGVYGNGAAGVMNAEQPLIFKTLKEHGYTTGAVGKWGIHVGSETPMPTDNGVDFFYGFLGGGHDYYHSSLDANHAKPGWRPIYRNAEMEPPIQEKNGYLTELFTEESLGFLDRHAGDEKPFFLYVAYNAVHSPWTVPQPYLDRVDDLEVHHPDRKVLAGMALCMDDGVGQIVDKLKEKNVYDNTIIFFMSDNGTPAGQGVKKPYTRTERNDTVMSSPGPFNGYKGDTYEGGIRIPYIIHFPKELPQGKVYEYPVINLDMAATVTARIGVDSPGEGAPFGYDGKDLFPYLKGEKTERPHEVLYWRRGNDYAIRVGDMKLAFNDQRGPQTIRLFDMVKDKEERIDLDLKMPELAQSLQDRFDAWDSELAPANRPQANRNFDYAKGQRTDVKAFNAAALANPKKAEKKGGKRKSKK</sequence>
<dbReference type="EMBL" id="JAENIM010000043">
    <property type="protein sequence ID" value="MBK1792111.1"/>
    <property type="molecule type" value="Genomic_DNA"/>
</dbReference>
<keyword evidence="3 8" id="KW-0378">Hydrolase</keyword>
<evidence type="ECO:0000256" key="4">
    <source>
        <dbReference type="ARBA" id="ARBA00022837"/>
    </source>
</evidence>
<evidence type="ECO:0000256" key="1">
    <source>
        <dbReference type="ARBA" id="ARBA00008779"/>
    </source>
</evidence>
<dbReference type="InterPro" id="IPR024607">
    <property type="entry name" value="Sulfatase_CS"/>
</dbReference>
<evidence type="ECO:0000313" key="9">
    <source>
        <dbReference type="Proteomes" id="UP000624703"/>
    </source>
</evidence>
<feature type="chain" id="PRO_5035186496" evidence="6">
    <location>
        <begin position="25"/>
        <end position="504"/>
    </location>
</feature>
<dbReference type="InterPro" id="IPR000917">
    <property type="entry name" value="Sulfatase_N"/>
</dbReference>
<dbReference type="PROSITE" id="PS00523">
    <property type="entry name" value="SULFATASE_1"/>
    <property type="match status" value="1"/>
</dbReference>
<dbReference type="GO" id="GO:0046872">
    <property type="term" value="F:metal ion binding"/>
    <property type="evidence" value="ECO:0007669"/>
    <property type="project" value="UniProtKB-KW"/>
</dbReference>
<dbReference type="AlphaFoldDB" id="A0A8J7MEY6"/>
<comment type="caution">
    <text evidence="8">The sequence shown here is derived from an EMBL/GenBank/DDBJ whole genome shotgun (WGS) entry which is preliminary data.</text>
</comment>
<dbReference type="SUPFAM" id="SSF53649">
    <property type="entry name" value="Alkaline phosphatase-like"/>
    <property type="match status" value="1"/>
</dbReference>